<dbReference type="SUPFAM" id="SSF56276">
    <property type="entry name" value="S-adenosylmethionine decarboxylase"/>
    <property type="match status" value="1"/>
</dbReference>
<keyword evidence="9" id="KW-0745">Spermidine biosynthesis</keyword>
<gene>
    <name evidence="18" type="primary">speH_7</name>
    <name evidence="18" type="ORF">SDC9_124136</name>
</gene>
<evidence type="ECO:0000256" key="5">
    <source>
        <dbReference type="ARBA" id="ARBA00020217"/>
    </source>
</evidence>
<dbReference type="InterPro" id="IPR016067">
    <property type="entry name" value="S-AdoMet_deCO2ase_core"/>
</dbReference>
<dbReference type="PANTHER" id="PTHR33866:SF2">
    <property type="entry name" value="S-ADENOSYLMETHIONINE DECARBOXYLASE PROENZYME"/>
    <property type="match status" value="1"/>
</dbReference>
<evidence type="ECO:0000256" key="16">
    <source>
        <dbReference type="ARBA" id="ARBA00056215"/>
    </source>
</evidence>
<dbReference type="InterPro" id="IPR042286">
    <property type="entry name" value="AdoMetDC_C"/>
</dbReference>
<keyword evidence="6" id="KW-0949">S-adenosyl-L-methionine</keyword>
<dbReference type="InterPro" id="IPR003826">
    <property type="entry name" value="AdoMetDC_fam_prok"/>
</dbReference>
<comment type="pathway">
    <text evidence="2">Amine and polyamine biosynthesis; S-adenosylmethioninamine biosynthesis; S-adenosylmethioninamine from S-adenosyl-L-methionine: step 1/1.</text>
</comment>
<organism evidence="18">
    <name type="scientific">bioreactor metagenome</name>
    <dbReference type="NCBI Taxonomy" id="1076179"/>
    <lineage>
        <taxon>unclassified sequences</taxon>
        <taxon>metagenomes</taxon>
        <taxon>ecological metagenomes</taxon>
    </lineage>
</organism>
<evidence type="ECO:0000256" key="17">
    <source>
        <dbReference type="ARBA" id="ARBA00061583"/>
    </source>
</evidence>
<dbReference type="AlphaFoldDB" id="A0A645CJK9"/>
<evidence type="ECO:0000256" key="11">
    <source>
        <dbReference type="ARBA" id="ARBA00023145"/>
    </source>
</evidence>
<evidence type="ECO:0000256" key="15">
    <source>
        <dbReference type="ARBA" id="ARBA00048112"/>
    </source>
</evidence>
<dbReference type="InterPro" id="IPR017716">
    <property type="entry name" value="S-AdoMet_deCOase_pro-enz"/>
</dbReference>
<dbReference type="HAMAP" id="MF_00464">
    <property type="entry name" value="AdoMetDC_1"/>
    <property type="match status" value="1"/>
</dbReference>
<proteinExistence type="inferred from homology"/>
<accession>A0A645CJK9</accession>
<evidence type="ECO:0000313" key="18">
    <source>
        <dbReference type="EMBL" id="MPM77136.1"/>
    </source>
</evidence>
<dbReference type="FunFam" id="3.30.360.110:FF:000001">
    <property type="entry name" value="S-adenosylmethionine decarboxylase proenzyme"/>
    <property type="match status" value="1"/>
</dbReference>
<sequence>MADAMKKPTPVNLFPDLALGRHLTAEYYDCDAAILADTNRMRDIFTEAALVSGASVLESSFHAFYPQGVSGIVVISESHFAVHAWPEHDYAAVDIFTCGDRIDFQLAMDFLRRELKSAPAVVSHAMSRGRVGADGTLVHETGSRAIPEGVTSWHQRYQCADAWGMQATICIHDCPPELFSCDTMNTLTEGLAERLNSGPEGICRCIAFHDPVKGDGLRMGRMLRDGTITGCAIINRRNFYCDIATSCFFDPREMAEYLMETLRGSYYRLQVALRQ</sequence>
<comment type="caution">
    <text evidence="18">The sequence shown here is derived from an EMBL/GenBank/DDBJ whole genome shotgun (WGS) entry which is preliminary data.</text>
</comment>
<dbReference type="NCBIfam" id="TIGR03330">
    <property type="entry name" value="SAM_DCase_Bsu"/>
    <property type="match status" value="1"/>
</dbReference>
<keyword evidence="13" id="KW-0704">Schiff base</keyword>
<protein>
    <recommendedName>
        <fullName evidence="5">S-adenosylmethionine decarboxylase proenzyme</fullName>
        <ecNumber evidence="4">4.1.1.50</ecNumber>
    </recommendedName>
</protein>
<evidence type="ECO:0000256" key="7">
    <source>
        <dbReference type="ARBA" id="ARBA00022793"/>
    </source>
</evidence>
<keyword evidence="11" id="KW-0865">Zymogen</keyword>
<keyword evidence="14" id="KW-0670">Pyruvate</keyword>
<dbReference type="GO" id="GO:0005829">
    <property type="term" value="C:cytosol"/>
    <property type="evidence" value="ECO:0007669"/>
    <property type="project" value="TreeGrafter"/>
</dbReference>
<reference evidence="18" key="1">
    <citation type="submission" date="2019-08" db="EMBL/GenBank/DDBJ databases">
        <authorList>
            <person name="Kucharzyk K."/>
            <person name="Murdoch R.W."/>
            <person name="Higgins S."/>
            <person name="Loffler F."/>
        </authorList>
    </citation>
    <scope>NUCLEOTIDE SEQUENCE</scope>
</reference>
<name>A0A645CJK9_9ZZZZ</name>
<dbReference type="Pfam" id="PF02675">
    <property type="entry name" value="AdoMet_dc"/>
    <property type="match status" value="1"/>
</dbReference>
<evidence type="ECO:0000256" key="9">
    <source>
        <dbReference type="ARBA" id="ARBA00023066"/>
    </source>
</evidence>
<dbReference type="EC" id="4.1.1.50" evidence="4"/>
<keyword evidence="10" id="KW-0620">Polyamine biosynthesis</keyword>
<evidence type="ECO:0000256" key="1">
    <source>
        <dbReference type="ARBA" id="ARBA00001928"/>
    </source>
</evidence>
<evidence type="ECO:0000256" key="2">
    <source>
        <dbReference type="ARBA" id="ARBA00004911"/>
    </source>
</evidence>
<evidence type="ECO:0000256" key="8">
    <source>
        <dbReference type="ARBA" id="ARBA00022813"/>
    </source>
</evidence>
<keyword evidence="12 18" id="KW-0456">Lyase</keyword>
<dbReference type="Gene3D" id="3.30.160.750">
    <property type="match status" value="1"/>
</dbReference>
<comment type="catalytic activity">
    <reaction evidence="15">
        <text>S-adenosyl-L-methionine + H(+) = S-adenosyl 3-(methylsulfanyl)propylamine + CO2</text>
        <dbReference type="Rhea" id="RHEA:15981"/>
        <dbReference type="ChEBI" id="CHEBI:15378"/>
        <dbReference type="ChEBI" id="CHEBI:16526"/>
        <dbReference type="ChEBI" id="CHEBI:57443"/>
        <dbReference type="ChEBI" id="CHEBI:59789"/>
        <dbReference type="EC" id="4.1.1.50"/>
    </reaction>
</comment>
<keyword evidence="8" id="KW-0068">Autocatalytic cleavage</keyword>
<evidence type="ECO:0000256" key="13">
    <source>
        <dbReference type="ARBA" id="ARBA00023270"/>
    </source>
</evidence>
<evidence type="ECO:0000256" key="4">
    <source>
        <dbReference type="ARBA" id="ARBA00012357"/>
    </source>
</evidence>
<dbReference type="Gene3D" id="3.30.360.110">
    <property type="entry name" value="S-adenosylmethionine decarboxylase domain"/>
    <property type="match status" value="1"/>
</dbReference>
<comment type="function">
    <text evidence="16">Catalyzes the decarboxylation of S-adenosylmethionine to S-adenosylmethioninamine (dcAdoMet), the propylamine donor required for the synthesis of the polyamines spermine and spermidine from the diamine putrescine.</text>
</comment>
<dbReference type="GO" id="GO:0008295">
    <property type="term" value="P:spermidine biosynthetic process"/>
    <property type="evidence" value="ECO:0007669"/>
    <property type="project" value="UniProtKB-KW"/>
</dbReference>
<evidence type="ECO:0000256" key="12">
    <source>
        <dbReference type="ARBA" id="ARBA00023239"/>
    </source>
</evidence>
<comment type="cofactor">
    <cofactor evidence="1">
        <name>pyruvate</name>
        <dbReference type="ChEBI" id="CHEBI:15361"/>
    </cofactor>
</comment>
<dbReference type="GO" id="GO:0004014">
    <property type="term" value="F:adenosylmethionine decarboxylase activity"/>
    <property type="evidence" value="ECO:0007669"/>
    <property type="project" value="UniProtKB-EC"/>
</dbReference>
<dbReference type="EMBL" id="VSSQ01027739">
    <property type="protein sequence ID" value="MPM77136.1"/>
    <property type="molecule type" value="Genomic_DNA"/>
</dbReference>
<dbReference type="InterPro" id="IPR042284">
    <property type="entry name" value="AdoMetDC_N"/>
</dbReference>
<evidence type="ECO:0000256" key="10">
    <source>
        <dbReference type="ARBA" id="ARBA00023115"/>
    </source>
</evidence>
<evidence type="ECO:0000256" key="6">
    <source>
        <dbReference type="ARBA" id="ARBA00022691"/>
    </source>
</evidence>
<evidence type="ECO:0000256" key="14">
    <source>
        <dbReference type="ARBA" id="ARBA00023317"/>
    </source>
</evidence>
<keyword evidence="7" id="KW-0210">Decarboxylase</keyword>
<dbReference type="PANTHER" id="PTHR33866">
    <property type="entry name" value="S-ADENOSYLMETHIONINE DECARBOXYLASE PROENZYME"/>
    <property type="match status" value="1"/>
</dbReference>
<comment type="subunit">
    <text evidence="3">Heterotetramer of two alpha and two beta chains arranged as a dimer of alpha/beta heterodimers.</text>
</comment>
<evidence type="ECO:0000256" key="3">
    <source>
        <dbReference type="ARBA" id="ARBA00011601"/>
    </source>
</evidence>
<comment type="similarity">
    <text evidence="17">Belongs to the prokaryotic AdoMetDC family. Type 1 subfamily.</text>
</comment>